<dbReference type="PANTHER" id="PTHR11820:SF7">
    <property type="entry name" value="ACYLPYRUVASE FAHD1, MITOCHONDRIAL"/>
    <property type="match status" value="1"/>
</dbReference>
<evidence type="ECO:0000259" key="3">
    <source>
        <dbReference type="Pfam" id="PF01557"/>
    </source>
</evidence>
<keyword evidence="2" id="KW-0472">Membrane</keyword>
<dbReference type="Proteomes" id="UP000319732">
    <property type="component" value="Unassembled WGS sequence"/>
</dbReference>
<keyword evidence="1" id="KW-0479">Metal-binding</keyword>
<organism evidence="4 5">
    <name type="scientific">Exilibacterium tricleocarpae</name>
    <dbReference type="NCBI Taxonomy" id="2591008"/>
    <lineage>
        <taxon>Bacteria</taxon>
        <taxon>Pseudomonadati</taxon>
        <taxon>Pseudomonadota</taxon>
        <taxon>Gammaproteobacteria</taxon>
        <taxon>Cellvibrionales</taxon>
        <taxon>Cellvibrionaceae</taxon>
        <taxon>Exilibacterium</taxon>
    </lineage>
</organism>
<sequence length="403" mass="44560">MPPTVRLPILAMTISILSAWVFTIDFEGNMLKFTLSLLLSLFSLSLHANAIIDLNEGLTLAQIENGGQLNTLAVVEDEGRAIKGINLSEVTDVAGDIVSTYQRLGYEKIADIVLANRASLTNRYPYSQLLSPAGTGRHHIALGLNYPEHADEVEADRRPFLFLKTTRATREQSITTGDTILLDYEIEVCARPLQDIDADDRPASLVFGFFICGDFTDRAALMRGIDLDNMQSGRGFSVAKSREGFFPTGPYLVIPKDREAFLTTTSFSLYRGNALKQASSTANMIWSLDTIVDEIFTAQRSKRPTHSSKSKQWLNDDKITTDMVVLTGTPDGVIMRPPSFGFKFASGIGYLFKGGIFDMSLRDYVVRSYIKDLFSQGIFLQGGERVVAAGDFMGRIDMQVVVE</sequence>
<evidence type="ECO:0000256" key="2">
    <source>
        <dbReference type="SAM" id="Phobius"/>
    </source>
</evidence>
<dbReference type="Pfam" id="PF01557">
    <property type="entry name" value="FAA_hydrolase"/>
    <property type="match status" value="1"/>
</dbReference>
<dbReference type="OrthoDB" id="1322593at2"/>
<gene>
    <name evidence="4" type="ORF">FKG94_18560</name>
</gene>
<dbReference type="EMBL" id="VHSG01000019">
    <property type="protein sequence ID" value="TQV72691.1"/>
    <property type="molecule type" value="Genomic_DNA"/>
</dbReference>
<accession>A0A545T636</accession>
<keyword evidence="5" id="KW-1185">Reference proteome</keyword>
<dbReference type="Gene3D" id="3.90.850.10">
    <property type="entry name" value="Fumarylacetoacetase-like, C-terminal domain"/>
    <property type="match status" value="1"/>
</dbReference>
<proteinExistence type="predicted"/>
<evidence type="ECO:0000313" key="4">
    <source>
        <dbReference type="EMBL" id="TQV72691.1"/>
    </source>
</evidence>
<dbReference type="InterPro" id="IPR036663">
    <property type="entry name" value="Fumarylacetoacetase_C_sf"/>
</dbReference>
<evidence type="ECO:0000313" key="5">
    <source>
        <dbReference type="Proteomes" id="UP000319732"/>
    </source>
</evidence>
<dbReference type="AlphaFoldDB" id="A0A545T636"/>
<comment type="caution">
    <text evidence="4">The sequence shown here is derived from an EMBL/GenBank/DDBJ whole genome shotgun (WGS) entry which is preliminary data.</text>
</comment>
<dbReference type="PANTHER" id="PTHR11820">
    <property type="entry name" value="ACYLPYRUVASE"/>
    <property type="match status" value="1"/>
</dbReference>
<protein>
    <recommendedName>
        <fullName evidence="3">Fumarylacetoacetase-like C-terminal domain-containing protein</fullName>
    </recommendedName>
</protein>
<dbReference type="SUPFAM" id="SSF56529">
    <property type="entry name" value="FAH"/>
    <property type="match status" value="1"/>
</dbReference>
<feature type="transmembrane region" description="Helical" evidence="2">
    <location>
        <begin position="6"/>
        <end position="26"/>
    </location>
</feature>
<name>A0A545T636_9GAMM</name>
<keyword evidence="2" id="KW-1133">Transmembrane helix</keyword>
<dbReference type="GO" id="GO:0046872">
    <property type="term" value="F:metal ion binding"/>
    <property type="evidence" value="ECO:0007669"/>
    <property type="project" value="UniProtKB-KW"/>
</dbReference>
<keyword evidence="2" id="KW-0812">Transmembrane</keyword>
<evidence type="ECO:0000256" key="1">
    <source>
        <dbReference type="ARBA" id="ARBA00022723"/>
    </source>
</evidence>
<reference evidence="4 5" key="1">
    <citation type="submission" date="2019-06" db="EMBL/GenBank/DDBJ databases">
        <title>Whole genome sequence for Cellvibrionaceae sp. R142.</title>
        <authorList>
            <person name="Wang G."/>
        </authorList>
    </citation>
    <scope>NUCLEOTIDE SEQUENCE [LARGE SCALE GENOMIC DNA]</scope>
    <source>
        <strain evidence="4 5">R142</strain>
    </source>
</reference>
<feature type="domain" description="Fumarylacetoacetase-like C-terminal" evidence="3">
    <location>
        <begin position="139"/>
        <end position="341"/>
    </location>
</feature>
<dbReference type="GO" id="GO:0018773">
    <property type="term" value="F:acetylpyruvate hydrolase activity"/>
    <property type="evidence" value="ECO:0007669"/>
    <property type="project" value="TreeGrafter"/>
</dbReference>
<dbReference type="InterPro" id="IPR011234">
    <property type="entry name" value="Fumarylacetoacetase-like_C"/>
</dbReference>